<evidence type="ECO:0000313" key="3">
    <source>
        <dbReference type="Proteomes" id="UP000035909"/>
    </source>
</evidence>
<evidence type="ECO:0000313" key="2">
    <source>
        <dbReference type="EMBL" id="KLV11651.1"/>
    </source>
</evidence>
<dbReference type="GO" id="GO:0016747">
    <property type="term" value="F:acyltransferase activity, transferring groups other than amino-acyl groups"/>
    <property type="evidence" value="ECO:0007669"/>
    <property type="project" value="InterPro"/>
</dbReference>
<name>A0A0J1HJA0_9GAMM</name>
<dbReference type="OrthoDB" id="6683715at2"/>
<dbReference type="EMBL" id="LDOU01000002">
    <property type="protein sequence ID" value="KLV11651.1"/>
    <property type="molecule type" value="Genomic_DNA"/>
</dbReference>
<dbReference type="InterPro" id="IPR000182">
    <property type="entry name" value="GNAT_dom"/>
</dbReference>
<dbReference type="AlphaFoldDB" id="A0A0J1HJA0"/>
<keyword evidence="2" id="KW-0808">Transferase</keyword>
<gene>
    <name evidence="2" type="ORF">ABT57_01375</name>
</gene>
<sequence length="173" mass="19882">MKITAEIDVSRQEHEAITRLRNAAFPEHQVARSYYKQLPHMRVTKYRDDTLVGYMGLDYRVINVAETPLKILGIIDFCIDANYRGKGIGSAMLTELSDYAITKDVDFIILISDLAAFYTRHGFTQVSEPNTWLRLHEHQSYGVATEHVDDLFIKSISGKVWNNGSIDWLGYMY</sequence>
<dbReference type="InterPro" id="IPR016181">
    <property type="entry name" value="Acyl_CoA_acyltransferase"/>
</dbReference>
<dbReference type="PATRIC" id="fig|320778.3.peg.292"/>
<dbReference type="PROSITE" id="PS51186">
    <property type="entry name" value="GNAT"/>
    <property type="match status" value="1"/>
</dbReference>
<protein>
    <submittedName>
        <fullName evidence="2">Acetyltransferase</fullName>
    </submittedName>
</protein>
<accession>A0A0J1HJA0</accession>
<dbReference type="Pfam" id="PF00583">
    <property type="entry name" value="Acetyltransf_1"/>
    <property type="match status" value="1"/>
</dbReference>
<dbReference type="SUPFAM" id="SSF55729">
    <property type="entry name" value="Acyl-CoA N-acyltransferases (Nat)"/>
    <property type="match status" value="1"/>
</dbReference>
<comment type="caution">
    <text evidence="2">The sequence shown here is derived from an EMBL/GenBank/DDBJ whole genome shotgun (WGS) entry which is preliminary data.</text>
</comment>
<proteinExistence type="predicted"/>
<dbReference type="Proteomes" id="UP000035909">
    <property type="component" value="Unassembled WGS sequence"/>
</dbReference>
<dbReference type="Gene3D" id="3.40.630.30">
    <property type="match status" value="1"/>
</dbReference>
<dbReference type="CDD" id="cd04301">
    <property type="entry name" value="NAT_SF"/>
    <property type="match status" value="1"/>
</dbReference>
<organism evidence="2 3">
    <name type="scientific">Photobacterium ganghwense</name>
    <dbReference type="NCBI Taxonomy" id="320778"/>
    <lineage>
        <taxon>Bacteria</taxon>
        <taxon>Pseudomonadati</taxon>
        <taxon>Pseudomonadota</taxon>
        <taxon>Gammaproteobacteria</taxon>
        <taxon>Vibrionales</taxon>
        <taxon>Vibrionaceae</taxon>
        <taxon>Photobacterium</taxon>
    </lineage>
</organism>
<feature type="domain" description="N-acetyltransferase" evidence="1">
    <location>
        <begin position="1"/>
        <end position="146"/>
    </location>
</feature>
<keyword evidence="3" id="KW-1185">Reference proteome</keyword>
<dbReference type="RefSeq" id="WP_047883616.1">
    <property type="nucleotide sequence ID" value="NZ_CP071325.1"/>
</dbReference>
<evidence type="ECO:0000259" key="1">
    <source>
        <dbReference type="PROSITE" id="PS51186"/>
    </source>
</evidence>
<reference evidence="2 3" key="1">
    <citation type="submission" date="2015-05" db="EMBL/GenBank/DDBJ databases">
        <title>Photobacterium galathea sp. nov.</title>
        <authorList>
            <person name="Machado H."/>
            <person name="Gram L."/>
        </authorList>
    </citation>
    <scope>NUCLEOTIDE SEQUENCE [LARGE SCALE GENOMIC DNA]</scope>
    <source>
        <strain evidence="2 3">DSM 22954</strain>
    </source>
</reference>